<evidence type="ECO:0000313" key="5">
    <source>
        <dbReference type="EMBL" id="QHT69429.1"/>
    </source>
</evidence>
<dbReference type="CDD" id="cd06575">
    <property type="entry name" value="PASTA_Pbp2x-like_2"/>
    <property type="match status" value="1"/>
</dbReference>
<dbReference type="PANTHER" id="PTHR30627">
    <property type="entry name" value="PEPTIDOGLYCAN D,D-TRANSPEPTIDASE"/>
    <property type="match status" value="1"/>
</dbReference>
<name>A0A6C0GN29_9BACT</name>
<comment type="subcellular location">
    <subcellularLocation>
        <location evidence="1">Membrane</location>
    </subcellularLocation>
</comment>
<keyword evidence="2" id="KW-0645">Protease</keyword>
<dbReference type="KEGG" id="rhoz:GXP67_23685"/>
<dbReference type="SUPFAM" id="SSF54184">
    <property type="entry name" value="Penicillin-binding protein 2x (pbp-2x), c-terminal domain"/>
    <property type="match status" value="1"/>
</dbReference>
<dbReference type="Pfam" id="PF03793">
    <property type="entry name" value="PASTA"/>
    <property type="match status" value="1"/>
</dbReference>
<evidence type="ECO:0000259" key="4">
    <source>
        <dbReference type="PROSITE" id="PS51178"/>
    </source>
</evidence>
<feature type="domain" description="PASTA" evidence="4">
    <location>
        <begin position="640"/>
        <end position="701"/>
    </location>
</feature>
<dbReference type="Gene3D" id="3.30.10.20">
    <property type="match status" value="1"/>
</dbReference>
<evidence type="ECO:0000313" key="6">
    <source>
        <dbReference type="Proteomes" id="UP000480178"/>
    </source>
</evidence>
<dbReference type="InterPro" id="IPR050515">
    <property type="entry name" value="Beta-lactam/transpept"/>
</dbReference>
<dbReference type="GO" id="GO:0004180">
    <property type="term" value="F:carboxypeptidase activity"/>
    <property type="evidence" value="ECO:0007669"/>
    <property type="project" value="UniProtKB-KW"/>
</dbReference>
<organism evidence="5 6">
    <name type="scientific">Rhodocytophaga rosea</name>
    <dbReference type="NCBI Taxonomy" id="2704465"/>
    <lineage>
        <taxon>Bacteria</taxon>
        <taxon>Pseudomonadati</taxon>
        <taxon>Bacteroidota</taxon>
        <taxon>Cytophagia</taxon>
        <taxon>Cytophagales</taxon>
        <taxon>Rhodocytophagaceae</taxon>
        <taxon>Rhodocytophaga</taxon>
    </lineage>
</organism>
<dbReference type="Gene3D" id="3.90.1310.10">
    <property type="entry name" value="Penicillin-binding protein 2a (Domain 2)"/>
    <property type="match status" value="1"/>
</dbReference>
<dbReference type="SMART" id="SM00740">
    <property type="entry name" value="PASTA"/>
    <property type="match status" value="1"/>
</dbReference>
<protein>
    <submittedName>
        <fullName evidence="5">Transpeptidase family protein</fullName>
    </submittedName>
</protein>
<dbReference type="InterPro" id="IPR012338">
    <property type="entry name" value="Beta-lactam/transpept-like"/>
</dbReference>
<dbReference type="Proteomes" id="UP000480178">
    <property type="component" value="Chromosome"/>
</dbReference>
<dbReference type="InterPro" id="IPR005543">
    <property type="entry name" value="PASTA_dom"/>
</dbReference>
<dbReference type="PANTHER" id="PTHR30627:SF1">
    <property type="entry name" value="PEPTIDOGLYCAN D,D-TRANSPEPTIDASE FTSI"/>
    <property type="match status" value="1"/>
</dbReference>
<dbReference type="PROSITE" id="PS51178">
    <property type="entry name" value="PASTA"/>
    <property type="match status" value="1"/>
</dbReference>
<dbReference type="SUPFAM" id="SSF56601">
    <property type="entry name" value="beta-lactamase/transpeptidase-like"/>
    <property type="match status" value="1"/>
</dbReference>
<keyword evidence="3" id="KW-0472">Membrane</keyword>
<dbReference type="GO" id="GO:0008658">
    <property type="term" value="F:penicillin binding"/>
    <property type="evidence" value="ECO:0007669"/>
    <property type="project" value="InterPro"/>
</dbReference>
<evidence type="ECO:0000256" key="2">
    <source>
        <dbReference type="ARBA" id="ARBA00022645"/>
    </source>
</evidence>
<evidence type="ECO:0000256" key="3">
    <source>
        <dbReference type="ARBA" id="ARBA00023136"/>
    </source>
</evidence>
<reference evidence="5 6" key="1">
    <citation type="submission" date="2020-01" db="EMBL/GenBank/DDBJ databases">
        <authorList>
            <person name="Kim M.K."/>
        </authorList>
    </citation>
    <scope>NUCLEOTIDE SEQUENCE [LARGE SCALE GENOMIC DNA]</scope>
    <source>
        <strain evidence="5 6">172606-1</strain>
    </source>
</reference>
<dbReference type="InterPro" id="IPR001460">
    <property type="entry name" value="PCN-bd_Tpept"/>
</dbReference>
<dbReference type="EMBL" id="CP048222">
    <property type="protein sequence ID" value="QHT69429.1"/>
    <property type="molecule type" value="Genomic_DNA"/>
</dbReference>
<keyword evidence="6" id="KW-1185">Reference proteome</keyword>
<dbReference type="AlphaFoldDB" id="A0A6C0GN29"/>
<evidence type="ECO:0000256" key="1">
    <source>
        <dbReference type="ARBA" id="ARBA00004370"/>
    </source>
</evidence>
<dbReference type="GO" id="GO:0005886">
    <property type="term" value="C:plasma membrane"/>
    <property type="evidence" value="ECO:0007669"/>
    <property type="project" value="TreeGrafter"/>
</dbReference>
<sequence length="701" mass="79117">MNIKNSILVRVRIAFLLVALFSMAVGAKMFHLQWVEGDHWRKQAQAKTINFRKVKATRGNIYSDDGNLLATSVPFYKLAIDPSVPDNKLYRSGIDSLAYLLSVHFKDKTPEEYKRKINDARHGKKKYLMVNPRMINYQTKKMMEDWPILRAGRYKGGVIFERIDRRFNPFVALGTRTIGYVSQESRGIVGLEASFNRQLAGKDGQALFQRMAGGGWKPLNDDSEVPPEQGWDIQTTIDINLQDVAEAALHRALKDHEANYGCVVLMEVATGEIKAMVNLGQQKNGNYAETYNYAVGQQGRTDPGSTFKLPTMIALLEETSLEPTDSIDTGNGTFRYSGAVMNDAKPGGYGKITVQEAFEHSSNVAFVMMMREHFRTKPQRFIDYLQSFGLTKSMGFQMLGEAEPYIKRPEDKTWSGITLPWMAVGYESKISPLHILAFYNAVANNGKMIQPMIVKEARIADNVEEMYQPRVINEKICSDRTLKKVRKMLEGVVEHGTAKSIRNSDYKIAGKTGTSQKLKEGRYTREYYTSFAGYFPADNPKYSCIVVIDGPKGYRQYGAEVAAPVFKEIADKVYARDIQMHKQLPRKAWEDDKGIFPMVKAGYFEDLRYLCNEMGISNHTRDTEEWVVANVSNRSISWKSKQYLPNQVPDVSGMTLKDALYILENKGLRVNVKGHGRVISQSQRPGSSVLRGSSIDVVLGS</sequence>
<dbReference type="InterPro" id="IPR005311">
    <property type="entry name" value="PBP_dimer"/>
</dbReference>
<dbReference type="Gene3D" id="3.30.450.330">
    <property type="match status" value="1"/>
</dbReference>
<dbReference type="Gene3D" id="3.40.710.10">
    <property type="entry name" value="DD-peptidase/beta-lactamase superfamily"/>
    <property type="match status" value="1"/>
</dbReference>
<dbReference type="SUPFAM" id="SSF56519">
    <property type="entry name" value="Penicillin binding protein dimerisation domain"/>
    <property type="match status" value="1"/>
</dbReference>
<dbReference type="Pfam" id="PF00905">
    <property type="entry name" value="Transpeptidase"/>
    <property type="match status" value="1"/>
</dbReference>
<keyword evidence="2" id="KW-0121">Carboxypeptidase</keyword>
<keyword evidence="2" id="KW-0378">Hydrolase</keyword>
<gene>
    <name evidence="5" type="ORF">GXP67_23685</name>
</gene>
<proteinExistence type="predicted"/>
<dbReference type="RefSeq" id="WP_162445418.1">
    <property type="nucleotide sequence ID" value="NZ_CP048222.1"/>
</dbReference>
<dbReference type="InterPro" id="IPR036138">
    <property type="entry name" value="PBP_dimer_sf"/>
</dbReference>
<dbReference type="GO" id="GO:0071555">
    <property type="term" value="P:cell wall organization"/>
    <property type="evidence" value="ECO:0007669"/>
    <property type="project" value="TreeGrafter"/>
</dbReference>
<dbReference type="Pfam" id="PF03717">
    <property type="entry name" value="PBP_dimer"/>
    <property type="match status" value="1"/>
</dbReference>
<accession>A0A6C0GN29</accession>